<dbReference type="GeneID" id="25383538"/>
<protein>
    <submittedName>
        <fullName evidence="1">Uncharacterized protein</fullName>
    </submittedName>
</protein>
<dbReference type="VEuPathDB" id="ToxoDB:EMH_0093990"/>
<sequence length="183" mass="20988">MDADRWWPGFVQQFQTDYIFPEYVPSPKSRMLNRRVNRLSFALEIYKEGRRPELDEVIELKRDIITHAYKDSQLANPMWKLWIQDDEEFFSSCSDVPSSSGQTSDGLQERGETVSMRAISFVYPAYLQLVVVFSELGAGSKQQRTEKRICLYLLTLSLLPCYSVLGGISNRIEGDGNSGNRSL</sequence>
<dbReference type="Proteomes" id="UP000030744">
    <property type="component" value="Unassembled WGS sequence"/>
</dbReference>
<dbReference type="OrthoDB" id="347378at2759"/>
<organism evidence="1 2">
    <name type="scientific">Eimeria mitis</name>
    <dbReference type="NCBI Taxonomy" id="44415"/>
    <lineage>
        <taxon>Eukaryota</taxon>
        <taxon>Sar</taxon>
        <taxon>Alveolata</taxon>
        <taxon>Apicomplexa</taxon>
        <taxon>Conoidasida</taxon>
        <taxon>Coccidia</taxon>
        <taxon>Eucoccidiorida</taxon>
        <taxon>Eimeriorina</taxon>
        <taxon>Eimeriidae</taxon>
        <taxon>Eimeria</taxon>
    </lineage>
</organism>
<accession>U6KFD4</accession>
<reference evidence="1" key="1">
    <citation type="submission" date="2013-10" db="EMBL/GenBank/DDBJ databases">
        <title>Genomic analysis of the causative agents of coccidiosis in chickens.</title>
        <authorList>
            <person name="Reid A.J."/>
            <person name="Blake D."/>
            <person name="Billington K."/>
            <person name="Browne H."/>
            <person name="Dunn M."/>
            <person name="Hung S."/>
            <person name="Kawahara F."/>
            <person name="Miranda-Saavedra D."/>
            <person name="Mourier T."/>
            <person name="Nagra H."/>
            <person name="Otto T.D."/>
            <person name="Rawlings N."/>
            <person name="Sanchez A."/>
            <person name="Sanders M."/>
            <person name="Subramaniam C."/>
            <person name="Tay Y."/>
            <person name="Dear P."/>
            <person name="Doerig C."/>
            <person name="Gruber A."/>
            <person name="Parkinson J."/>
            <person name="Shirley M."/>
            <person name="Wan K.L."/>
            <person name="Berriman M."/>
            <person name="Tomley F."/>
            <person name="Pain A."/>
        </authorList>
    </citation>
    <scope>NUCLEOTIDE SEQUENCE [LARGE SCALE GENOMIC DNA]</scope>
    <source>
        <strain evidence="1">Houghton</strain>
    </source>
</reference>
<proteinExistence type="predicted"/>
<gene>
    <name evidence="1" type="ORF">EMH_0093990</name>
</gene>
<dbReference type="RefSeq" id="XP_013357504.1">
    <property type="nucleotide sequence ID" value="XM_013502050.1"/>
</dbReference>
<reference evidence="1" key="2">
    <citation type="submission" date="2013-10" db="EMBL/GenBank/DDBJ databases">
        <authorList>
            <person name="Aslett M."/>
        </authorList>
    </citation>
    <scope>NUCLEOTIDE SEQUENCE [LARGE SCALE GENOMIC DNA]</scope>
    <source>
        <strain evidence="1">Houghton</strain>
    </source>
</reference>
<keyword evidence="2" id="KW-1185">Reference proteome</keyword>
<evidence type="ECO:0000313" key="1">
    <source>
        <dbReference type="EMBL" id="CDJ34942.1"/>
    </source>
</evidence>
<name>U6KFD4_9EIME</name>
<dbReference type="EMBL" id="HG687435">
    <property type="protein sequence ID" value="CDJ34942.1"/>
    <property type="molecule type" value="Genomic_DNA"/>
</dbReference>
<evidence type="ECO:0000313" key="2">
    <source>
        <dbReference type="Proteomes" id="UP000030744"/>
    </source>
</evidence>
<dbReference type="AlphaFoldDB" id="U6KFD4"/>